<dbReference type="AlphaFoldDB" id="A0A6A6PCX5"/>
<keyword evidence="3" id="KW-1185">Reference proteome</keyword>
<feature type="transmembrane region" description="Helical" evidence="1">
    <location>
        <begin position="25"/>
        <end position="45"/>
    </location>
</feature>
<dbReference type="Proteomes" id="UP000799766">
    <property type="component" value="Unassembled WGS sequence"/>
</dbReference>
<protein>
    <submittedName>
        <fullName evidence="2">Uncharacterized protein</fullName>
    </submittedName>
</protein>
<keyword evidence="1" id="KW-1133">Transmembrane helix</keyword>
<evidence type="ECO:0000313" key="2">
    <source>
        <dbReference type="EMBL" id="KAF2461273.1"/>
    </source>
</evidence>
<gene>
    <name evidence="2" type="ORF">BDY21DRAFT_331608</name>
</gene>
<organism evidence="2 3">
    <name type="scientific">Lineolata rhizophorae</name>
    <dbReference type="NCBI Taxonomy" id="578093"/>
    <lineage>
        <taxon>Eukaryota</taxon>
        <taxon>Fungi</taxon>
        <taxon>Dikarya</taxon>
        <taxon>Ascomycota</taxon>
        <taxon>Pezizomycotina</taxon>
        <taxon>Dothideomycetes</taxon>
        <taxon>Dothideomycetes incertae sedis</taxon>
        <taxon>Lineolatales</taxon>
        <taxon>Lineolataceae</taxon>
        <taxon>Lineolata</taxon>
    </lineage>
</organism>
<dbReference type="EMBL" id="MU001671">
    <property type="protein sequence ID" value="KAF2461273.1"/>
    <property type="molecule type" value="Genomic_DNA"/>
</dbReference>
<evidence type="ECO:0000256" key="1">
    <source>
        <dbReference type="SAM" id="Phobius"/>
    </source>
</evidence>
<sequence>MLWVCLGCEREVGLLMCSVRNMACMRVGVLHAAVCMRSLLLFLFFQHSIRTRPAAPFFFSSSQWHTPRPAFSFSLICLFVWLSARVTHAVYLGRCAHLLIGALIVIFLFTARLQITFACDGPAIRHG</sequence>
<evidence type="ECO:0000313" key="3">
    <source>
        <dbReference type="Proteomes" id="UP000799766"/>
    </source>
</evidence>
<proteinExistence type="predicted"/>
<keyword evidence="1" id="KW-0812">Transmembrane</keyword>
<reference evidence="2" key="1">
    <citation type="journal article" date="2020" name="Stud. Mycol.">
        <title>101 Dothideomycetes genomes: a test case for predicting lifestyles and emergence of pathogens.</title>
        <authorList>
            <person name="Haridas S."/>
            <person name="Albert R."/>
            <person name="Binder M."/>
            <person name="Bloem J."/>
            <person name="Labutti K."/>
            <person name="Salamov A."/>
            <person name="Andreopoulos B."/>
            <person name="Baker S."/>
            <person name="Barry K."/>
            <person name="Bills G."/>
            <person name="Bluhm B."/>
            <person name="Cannon C."/>
            <person name="Castanera R."/>
            <person name="Culley D."/>
            <person name="Daum C."/>
            <person name="Ezra D."/>
            <person name="Gonzalez J."/>
            <person name="Henrissat B."/>
            <person name="Kuo A."/>
            <person name="Liang C."/>
            <person name="Lipzen A."/>
            <person name="Lutzoni F."/>
            <person name="Magnuson J."/>
            <person name="Mondo S."/>
            <person name="Nolan M."/>
            <person name="Ohm R."/>
            <person name="Pangilinan J."/>
            <person name="Park H.-J."/>
            <person name="Ramirez L."/>
            <person name="Alfaro M."/>
            <person name="Sun H."/>
            <person name="Tritt A."/>
            <person name="Yoshinaga Y."/>
            <person name="Zwiers L.-H."/>
            <person name="Turgeon B."/>
            <person name="Goodwin S."/>
            <person name="Spatafora J."/>
            <person name="Crous P."/>
            <person name="Grigoriev I."/>
        </authorList>
    </citation>
    <scope>NUCLEOTIDE SEQUENCE</scope>
    <source>
        <strain evidence="2">ATCC 16933</strain>
    </source>
</reference>
<name>A0A6A6PCX5_9PEZI</name>
<accession>A0A6A6PCX5</accession>
<keyword evidence="1" id="KW-0472">Membrane</keyword>
<feature type="transmembrane region" description="Helical" evidence="1">
    <location>
        <begin position="66"/>
        <end position="84"/>
    </location>
</feature>
<feature type="transmembrane region" description="Helical" evidence="1">
    <location>
        <begin position="90"/>
        <end position="109"/>
    </location>
</feature>